<dbReference type="EMBL" id="LR797394">
    <property type="protein sequence ID" value="CAB4212991.1"/>
    <property type="molecule type" value="Genomic_DNA"/>
</dbReference>
<protein>
    <submittedName>
        <fullName evidence="3">CHAP domain containing protein</fullName>
    </submittedName>
</protein>
<reference evidence="3" key="1">
    <citation type="submission" date="2020-05" db="EMBL/GenBank/DDBJ databases">
        <authorList>
            <person name="Chiriac C."/>
            <person name="Salcher M."/>
            <person name="Ghai R."/>
            <person name="Kavagutti S V."/>
        </authorList>
    </citation>
    <scope>NUCLEOTIDE SEQUENCE</scope>
</reference>
<feature type="domain" description="Peptidase C51" evidence="2">
    <location>
        <begin position="1"/>
        <end position="137"/>
    </location>
</feature>
<dbReference type="InterPro" id="IPR007921">
    <property type="entry name" value="CHAP_dom"/>
</dbReference>
<dbReference type="PROSITE" id="PS50911">
    <property type="entry name" value="CHAP"/>
    <property type="match status" value="1"/>
</dbReference>
<evidence type="ECO:0000256" key="1">
    <source>
        <dbReference type="ARBA" id="ARBA00022529"/>
    </source>
</evidence>
<proteinExistence type="predicted"/>
<evidence type="ECO:0000313" key="4">
    <source>
        <dbReference type="EMBL" id="CAB4212991.1"/>
    </source>
</evidence>
<organism evidence="3">
    <name type="scientific">uncultured Caudovirales phage</name>
    <dbReference type="NCBI Taxonomy" id="2100421"/>
    <lineage>
        <taxon>Viruses</taxon>
        <taxon>Duplodnaviria</taxon>
        <taxon>Heunggongvirae</taxon>
        <taxon>Uroviricota</taxon>
        <taxon>Caudoviricetes</taxon>
        <taxon>Peduoviridae</taxon>
        <taxon>Maltschvirus</taxon>
        <taxon>Maltschvirus maltsch</taxon>
    </lineage>
</organism>
<keyword evidence="1" id="KW-0929">Antimicrobial</keyword>
<dbReference type="SUPFAM" id="SSF54001">
    <property type="entry name" value="Cysteine proteinases"/>
    <property type="match status" value="1"/>
</dbReference>
<dbReference type="GO" id="GO:0001897">
    <property type="term" value="P:symbiont-mediated cytolysis of host cell"/>
    <property type="evidence" value="ECO:0007669"/>
    <property type="project" value="UniProtKB-ARBA"/>
</dbReference>
<sequence length="296" mass="32485">MSVDDFISTYNGVHIDEDGYYGAQCWDVSARYAREVVGCPSFPTGSGGAEGIYRLFQEPIPQYFVRIANDPKDPDQLPQKGDVAVWQASFSPPYGHTALVISADSSGPTVLEQNGNNPGGVSYIKKRGWTGVSGWLRPKIQGGLIMNEESGAELYRTGLHRDPESPDAARQWNGQTSAQAIRSLRASAEWQGTNSTLVNFPKVVAERDAANGALNQVSIERDQLKSQVLTLIERPTQEVVNTLNNKVDELVKVQNIKDGEISRLNQENESLKAQVGNNTKWETLKALLRELIGKGV</sequence>
<evidence type="ECO:0000259" key="2">
    <source>
        <dbReference type="PROSITE" id="PS50911"/>
    </source>
</evidence>
<dbReference type="Pfam" id="PF05257">
    <property type="entry name" value="CHAP"/>
    <property type="match status" value="1"/>
</dbReference>
<dbReference type="InterPro" id="IPR038765">
    <property type="entry name" value="Papain-like_cys_pep_sf"/>
</dbReference>
<accession>A0A6J5QHB9</accession>
<evidence type="ECO:0000313" key="3">
    <source>
        <dbReference type="EMBL" id="CAB4183052.1"/>
    </source>
</evidence>
<name>A0A6J5QHB9_9CAUD</name>
<dbReference type="EMBL" id="LR797026">
    <property type="protein sequence ID" value="CAB4183052.1"/>
    <property type="molecule type" value="Genomic_DNA"/>
</dbReference>
<dbReference type="Gene3D" id="3.90.1720.10">
    <property type="entry name" value="endopeptidase domain like (from Nostoc punctiforme)"/>
    <property type="match status" value="1"/>
</dbReference>
<gene>
    <name evidence="3" type="ORF">UFOVP1085_35</name>
    <name evidence="4" type="ORF">UFOVP1439_55</name>
</gene>